<dbReference type="InterPro" id="IPR036397">
    <property type="entry name" value="RNaseH_sf"/>
</dbReference>
<organism evidence="1 2">
    <name type="scientific">Plakobranchus ocellatus</name>
    <dbReference type="NCBI Taxonomy" id="259542"/>
    <lineage>
        <taxon>Eukaryota</taxon>
        <taxon>Metazoa</taxon>
        <taxon>Spiralia</taxon>
        <taxon>Lophotrochozoa</taxon>
        <taxon>Mollusca</taxon>
        <taxon>Gastropoda</taxon>
        <taxon>Heterobranchia</taxon>
        <taxon>Euthyneura</taxon>
        <taxon>Panpulmonata</taxon>
        <taxon>Sacoglossa</taxon>
        <taxon>Placobranchoidea</taxon>
        <taxon>Plakobranchidae</taxon>
        <taxon>Plakobranchus</taxon>
    </lineage>
</organism>
<evidence type="ECO:0000313" key="2">
    <source>
        <dbReference type="Proteomes" id="UP000735302"/>
    </source>
</evidence>
<dbReference type="GO" id="GO:0003676">
    <property type="term" value="F:nucleic acid binding"/>
    <property type="evidence" value="ECO:0007669"/>
    <property type="project" value="InterPro"/>
</dbReference>
<name>A0AAV3Y716_9GAST</name>
<dbReference type="Proteomes" id="UP000735302">
    <property type="component" value="Unassembled WGS sequence"/>
</dbReference>
<sequence length="191" mass="21375">MVKCVYTALKMKGFRTSVYMKPQGYGQVTVWGGITTDHRTALVRIPAALNGTNYIATTWQPHVAPFMQNHLGYILKQDNTPAHRARKTQTYLAGQQIGVIHAALVSPDMNPFELVWDILGRHIQETNPAPQNNTQSIQSLTNASNAIPQGQISQNSQLYEVQMPGRHCCRQRSHPILTLSNFQALPEMLLI</sequence>
<protein>
    <submittedName>
        <fullName evidence="1">Transposable element tc1 transposase</fullName>
    </submittedName>
</protein>
<reference evidence="1 2" key="1">
    <citation type="journal article" date="2021" name="Elife">
        <title>Chloroplast acquisition without the gene transfer in kleptoplastic sea slugs, Plakobranchus ocellatus.</title>
        <authorList>
            <person name="Maeda T."/>
            <person name="Takahashi S."/>
            <person name="Yoshida T."/>
            <person name="Shimamura S."/>
            <person name="Takaki Y."/>
            <person name="Nagai Y."/>
            <person name="Toyoda A."/>
            <person name="Suzuki Y."/>
            <person name="Arimoto A."/>
            <person name="Ishii H."/>
            <person name="Satoh N."/>
            <person name="Nishiyama T."/>
            <person name="Hasebe M."/>
            <person name="Maruyama T."/>
            <person name="Minagawa J."/>
            <person name="Obokata J."/>
            <person name="Shigenobu S."/>
        </authorList>
    </citation>
    <scope>NUCLEOTIDE SEQUENCE [LARGE SCALE GENOMIC DNA]</scope>
</reference>
<evidence type="ECO:0000313" key="1">
    <source>
        <dbReference type="EMBL" id="GFN78584.1"/>
    </source>
</evidence>
<gene>
    <name evidence="1" type="ORF">PoB_000509000</name>
</gene>
<dbReference type="Gene3D" id="3.30.420.10">
    <property type="entry name" value="Ribonuclease H-like superfamily/Ribonuclease H"/>
    <property type="match status" value="1"/>
</dbReference>
<comment type="caution">
    <text evidence="1">The sequence shown here is derived from an EMBL/GenBank/DDBJ whole genome shotgun (WGS) entry which is preliminary data.</text>
</comment>
<keyword evidence="2" id="KW-1185">Reference proteome</keyword>
<dbReference type="AlphaFoldDB" id="A0AAV3Y716"/>
<accession>A0AAV3Y716</accession>
<proteinExistence type="predicted"/>
<dbReference type="EMBL" id="BLXT01000592">
    <property type="protein sequence ID" value="GFN78584.1"/>
    <property type="molecule type" value="Genomic_DNA"/>
</dbReference>